<reference evidence="1" key="1">
    <citation type="submission" date="2014-05" db="EMBL/GenBank/DDBJ databases">
        <authorList>
            <person name="Chronopoulou M."/>
        </authorList>
    </citation>
    <scope>NUCLEOTIDE SEQUENCE</scope>
    <source>
        <tissue evidence="1">Whole organism</tissue>
    </source>
</reference>
<organism evidence="1">
    <name type="scientific">Lepeophtheirus salmonis</name>
    <name type="common">Salmon louse</name>
    <name type="synonym">Caligus salmonis</name>
    <dbReference type="NCBI Taxonomy" id="72036"/>
    <lineage>
        <taxon>Eukaryota</taxon>
        <taxon>Metazoa</taxon>
        <taxon>Ecdysozoa</taxon>
        <taxon>Arthropoda</taxon>
        <taxon>Crustacea</taxon>
        <taxon>Multicrustacea</taxon>
        <taxon>Hexanauplia</taxon>
        <taxon>Copepoda</taxon>
        <taxon>Siphonostomatoida</taxon>
        <taxon>Caligidae</taxon>
        <taxon>Lepeophtheirus</taxon>
    </lineage>
</organism>
<sequence>MFIYIVISFQNMTLNRNYTLKATLLKNNFLKSTLLQSKILMVFFVFYGLKSNNKWWF</sequence>
<proteinExistence type="predicted"/>
<dbReference type="EMBL" id="HACA01023637">
    <property type="protein sequence ID" value="CDW40998.1"/>
    <property type="molecule type" value="Transcribed_RNA"/>
</dbReference>
<accession>A0A0K2URW3</accession>
<name>A0A0K2URW3_LEPSM</name>
<protein>
    <submittedName>
        <fullName evidence="1">Uncharacterized protein</fullName>
    </submittedName>
</protein>
<dbReference type="AlphaFoldDB" id="A0A0K2URW3"/>
<evidence type="ECO:0000313" key="1">
    <source>
        <dbReference type="EMBL" id="CDW40998.1"/>
    </source>
</evidence>